<evidence type="ECO:0000256" key="5">
    <source>
        <dbReference type="SAM" id="MobiDB-lite"/>
    </source>
</evidence>
<dbReference type="InterPro" id="IPR008422">
    <property type="entry name" value="KN_HD"/>
</dbReference>
<dbReference type="SUPFAM" id="SSF46689">
    <property type="entry name" value="Homeodomain-like"/>
    <property type="match status" value="1"/>
</dbReference>
<feature type="region of interest" description="Disordered" evidence="5">
    <location>
        <begin position="107"/>
        <end position="128"/>
    </location>
</feature>
<feature type="compositionally biased region" description="Polar residues" evidence="5">
    <location>
        <begin position="33"/>
        <end position="50"/>
    </location>
</feature>
<keyword evidence="1 4" id="KW-0238">DNA-binding</keyword>
<dbReference type="OrthoDB" id="4187154at2759"/>
<evidence type="ECO:0000259" key="6">
    <source>
        <dbReference type="PROSITE" id="PS50071"/>
    </source>
</evidence>
<accession>A0A8S3Q8M6</accession>
<dbReference type="GO" id="GO:0006355">
    <property type="term" value="P:regulation of DNA-templated transcription"/>
    <property type="evidence" value="ECO:0007669"/>
    <property type="project" value="InterPro"/>
</dbReference>
<comment type="subcellular location">
    <subcellularLocation>
        <location evidence="4">Nucleus</location>
    </subcellularLocation>
</comment>
<protein>
    <recommendedName>
        <fullName evidence="6">Homeobox domain-containing protein</fullName>
    </recommendedName>
</protein>
<keyword evidence="3 4" id="KW-0539">Nucleus</keyword>
<dbReference type="GO" id="GO:0003677">
    <property type="term" value="F:DNA binding"/>
    <property type="evidence" value="ECO:0007669"/>
    <property type="project" value="UniProtKB-UniRule"/>
</dbReference>
<dbReference type="Gene3D" id="1.10.10.60">
    <property type="entry name" value="Homeodomain-like"/>
    <property type="match status" value="1"/>
</dbReference>
<evidence type="ECO:0000256" key="4">
    <source>
        <dbReference type="PROSITE-ProRule" id="PRU00108"/>
    </source>
</evidence>
<dbReference type="InterPro" id="IPR009057">
    <property type="entry name" value="Homeodomain-like_sf"/>
</dbReference>
<sequence length="467" mass="53294">MEDEKEFQQPRECSKTQEIDDLYQSVAELYSETPESSPEPQKSTSLPSWSFSPIPNTGIHLCQPRSTTPNEYSYNYSDISNHSNAESWPYPMYNWYYAANYMHSRSVAEQQQQQQQQQPQPESVKPEPGAVAVYNMPTYNVELSRCSTPELISVLANLPADKQDHRSTSTSSSEKVPSNSRHHYYYSQSSSMCASQNSSHMYLQMAGGYQDSGYNSDLNMSPVYPYQQKSGNNSQYYNVKSTESAVKSAESSDEDNKENDIPQINEIPYDQYDRNDMTPEMTSSVLNLANYSDELSTLERQIQSSDISSSEYPKTCLTRLPKLPESSLRIPCKMPSSAVGKRKLSETTTNINLSSKRQRHNQPLNNDAIKVMMTWYETHRDSPYPNKAEKDQMAKDGGISVTQVKSWFANKRNRNNNTRPKVQKRQMEERLMDICHQLARDAKHPSMNNADLIQQLSSIITIPSNDI</sequence>
<feature type="region of interest" description="Disordered" evidence="5">
    <location>
        <begin position="239"/>
        <end position="261"/>
    </location>
</feature>
<evidence type="ECO:0000256" key="3">
    <source>
        <dbReference type="ARBA" id="ARBA00023242"/>
    </source>
</evidence>
<proteinExistence type="predicted"/>
<dbReference type="Proteomes" id="UP000683360">
    <property type="component" value="Unassembled WGS sequence"/>
</dbReference>
<dbReference type="AlphaFoldDB" id="A0A8S3Q8M6"/>
<gene>
    <name evidence="7" type="ORF">MEDL_6945</name>
</gene>
<dbReference type="PROSITE" id="PS50071">
    <property type="entry name" value="HOMEOBOX_2"/>
    <property type="match status" value="1"/>
</dbReference>
<dbReference type="CDD" id="cd00086">
    <property type="entry name" value="homeodomain"/>
    <property type="match status" value="1"/>
</dbReference>
<evidence type="ECO:0000313" key="8">
    <source>
        <dbReference type="Proteomes" id="UP000683360"/>
    </source>
</evidence>
<keyword evidence="2 4" id="KW-0371">Homeobox</keyword>
<evidence type="ECO:0000256" key="2">
    <source>
        <dbReference type="ARBA" id="ARBA00023155"/>
    </source>
</evidence>
<dbReference type="GO" id="GO:0005634">
    <property type="term" value="C:nucleus"/>
    <property type="evidence" value="ECO:0007669"/>
    <property type="project" value="UniProtKB-SubCell"/>
</dbReference>
<dbReference type="PANTHER" id="PTHR11850">
    <property type="entry name" value="HOMEOBOX PROTEIN TRANSCRIPTION FACTORS"/>
    <property type="match status" value="1"/>
</dbReference>
<reference evidence="7" key="1">
    <citation type="submission" date="2021-03" db="EMBL/GenBank/DDBJ databases">
        <authorList>
            <person name="Bekaert M."/>
        </authorList>
    </citation>
    <scope>NUCLEOTIDE SEQUENCE</scope>
</reference>
<organism evidence="7 8">
    <name type="scientific">Mytilus edulis</name>
    <name type="common">Blue mussel</name>
    <dbReference type="NCBI Taxonomy" id="6550"/>
    <lineage>
        <taxon>Eukaryota</taxon>
        <taxon>Metazoa</taxon>
        <taxon>Spiralia</taxon>
        <taxon>Lophotrochozoa</taxon>
        <taxon>Mollusca</taxon>
        <taxon>Bivalvia</taxon>
        <taxon>Autobranchia</taxon>
        <taxon>Pteriomorphia</taxon>
        <taxon>Mytilida</taxon>
        <taxon>Mytiloidea</taxon>
        <taxon>Mytilidae</taxon>
        <taxon>Mytilinae</taxon>
        <taxon>Mytilus</taxon>
    </lineage>
</organism>
<feature type="compositionally biased region" description="Low complexity" evidence="5">
    <location>
        <begin position="110"/>
        <end position="121"/>
    </location>
</feature>
<feature type="domain" description="Homeobox" evidence="6">
    <location>
        <begin position="355"/>
        <end position="418"/>
    </location>
</feature>
<dbReference type="InterPro" id="IPR050224">
    <property type="entry name" value="TALE_homeobox"/>
</dbReference>
<evidence type="ECO:0000256" key="1">
    <source>
        <dbReference type="ARBA" id="ARBA00023125"/>
    </source>
</evidence>
<dbReference type="EMBL" id="CAJPWZ010000369">
    <property type="protein sequence ID" value="CAG2191671.1"/>
    <property type="molecule type" value="Genomic_DNA"/>
</dbReference>
<dbReference type="Pfam" id="PF05920">
    <property type="entry name" value="Homeobox_KN"/>
    <property type="match status" value="1"/>
</dbReference>
<keyword evidence="8" id="KW-1185">Reference proteome</keyword>
<comment type="caution">
    <text evidence="7">The sequence shown here is derived from an EMBL/GenBank/DDBJ whole genome shotgun (WGS) entry which is preliminary data.</text>
</comment>
<name>A0A8S3Q8M6_MYTED</name>
<evidence type="ECO:0000313" key="7">
    <source>
        <dbReference type="EMBL" id="CAG2191671.1"/>
    </source>
</evidence>
<feature type="DNA-binding region" description="Homeobox" evidence="4">
    <location>
        <begin position="357"/>
        <end position="419"/>
    </location>
</feature>
<feature type="region of interest" description="Disordered" evidence="5">
    <location>
        <begin position="26"/>
        <end position="50"/>
    </location>
</feature>
<dbReference type="InterPro" id="IPR001356">
    <property type="entry name" value="HD"/>
</dbReference>
<dbReference type="SMART" id="SM00389">
    <property type="entry name" value="HOX"/>
    <property type="match status" value="1"/>
</dbReference>